<dbReference type="InterPro" id="IPR008964">
    <property type="entry name" value="Invasin/intimin_cell_adhesion"/>
</dbReference>
<name>A0A0B8PB03_9VIBR</name>
<dbReference type="EMBL" id="BBSA01000010">
    <property type="protein sequence ID" value="GAM63940.1"/>
    <property type="molecule type" value="Genomic_DNA"/>
</dbReference>
<keyword evidence="1" id="KW-0732">Signal</keyword>
<protein>
    <recommendedName>
        <fullName evidence="4">BIG2 domain-containing protein</fullName>
    </recommendedName>
</protein>
<sequence>MKAMFTKNTLLLSAIIAATLGLAGCNDSSSSSSTQSGEGDISLNVEESWEAEKNVTYDVVATNDGDPGKINWSVSDESILEISSIEQGGAVVRVKALDYGTATIKASIDNGNAIESEVKVEGYLKTFLPWKHRKPMGRWKMEALLIFHLPCHTTVVY</sequence>
<feature type="signal peptide" evidence="1">
    <location>
        <begin position="1"/>
        <end position="23"/>
    </location>
</feature>
<dbReference type="AlphaFoldDB" id="A0A0B8PB03"/>
<accession>A0A0B8PB03</accession>
<evidence type="ECO:0000313" key="3">
    <source>
        <dbReference type="Proteomes" id="UP000031670"/>
    </source>
</evidence>
<dbReference type="Gene3D" id="2.60.40.1080">
    <property type="match status" value="1"/>
</dbReference>
<reference evidence="2 3" key="1">
    <citation type="submission" date="2015-01" db="EMBL/GenBank/DDBJ databases">
        <title>Vibrio sp. C5 JCM 19232 whole genome shotgun sequence.</title>
        <authorList>
            <person name="Sawabe T."/>
            <person name="Meirelles P."/>
            <person name="Feng G."/>
            <person name="Sayaka M."/>
            <person name="Hattori M."/>
            <person name="Ohkuma M."/>
        </authorList>
    </citation>
    <scope>NUCLEOTIDE SEQUENCE [LARGE SCALE GENOMIC DNA]</scope>
    <source>
        <strain evidence="2 3">JCM19232</strain>
    </source>
</reference>
<comment type="caution">
    <text evidence="2">The sequence shown here is derived from an EMBL/GenBank/DDBJ whole genome shotgun (WGS) entry which is preliminary data.</text>
</comment>
<evidence type="ECO:0000256" key="1">
    <source>
        <dbReference type="SAM" id="SignalP"/>
    </source>
</evidence>
<evidence type="ECO:0008006" key="4">
    <source>
        <dbReference type="Google" id="ProtNLM"/>
    </source>
</evidence>
<proteinExistence type="predicted"/>
<dbReference type="Proteomes" id="UP000031670">
    <property type="component" value="Unassembled WGS sequence"/>
</dbReference>
<dbReference type="SUPFAM" id="SSF49373">
    <property type="entry name" value="Invasin/intimin cell-adhesion fragments"/>
    <property type="match status" value="1"/>
</dbReference>
<gene>
    <name evidence="2" type="ORF">JCM19232_2350</name>
</gene>
<reference evidence="2 3" key="2">
    <citation type="submission" date="2015-01" db="EMBL/GenBank/DDBJ databases">
        <authorList>
            <consortium name="NBRP consortium"/>
            <person name="Sawabe T."/>
            <person name="Meirelles P."/>
            <person name="Feng G."/>
            <person name="Sayaka M."/>
            <person name="Hattori M."/>
            <person name="Ohkuma M."/>
        </authorList>
    </citation>
    <scope>NUCLEOTIDE SEQUENCE [LARGE SCALE GENOMIC DNA]</scope>
    <source>
        <strain evidence="2 3">JCM19232</strain>
    </source>
</reference>
<dbReference type="PROSITE" id="PS51257">
    <property type="entry name" value="PROKAR_LIPOPROTEIN"/>
    <property type="match status" value="1"/>
</dbReference>
<evidence type="ECO:0000313" key="2">
    <source>
        <dbReference type="EMBL" id="GAM63940.1"/>
    </source>
</evidence>
<feature type="chain" id="PRO_5002122025" description="BIG2 domain-containing protein" evidence="1">
    <location>
        <begin position="24"/>
        <end position="157"/>
    </location>
</feature>
<organism evidence="2 3">
    <name type="scientific">Vibrio ishigakensis</name>
    <dbReference type="NCBI Taxonomy" id="1481914"/>
    <lineage>
        <taxon>Bacteria</taxon>
        <taxon>Pseudomonadati</taxon>
        <taxon>Pseudomonadota</taxon>
        <taxon>Gammaproteobacteria</taxon>
        <taxon>Vibrionales</taxon>
        <taxon>Vibrionaceae</taxon>
        <taxon>Vibrio</taxon>
    </lineage>
</organism>